<evidence type="ECO:0000256" key="3">
    <source>
        <dbReference type="ARBA" id="ARBA00022840"/>
    </source>
</evidence>
<keyword evidence="3 5" id="KW-0067">ATP-binding</keyword>
<dbReference type="Gene3D" id="3.40.50.300">
    <property type="entry name" value="P-loop containing nucleotide triphosphate hydrolases"/>
    <property type="match status" value="1"/>
</dbReference>
<dbReference type="RefSeq" id="WP_138729808.1">
    <property type="nucleotide sequence ID" value="NZ_SRMP02000003.1"/>
</dbReference>
<evidence type="ECO:0000259" key="4">
    <source>
        <dbReference type="PROSITE" id="PS50893"/>
    </source>
</evidence>
<keyword evidence="2" id="KW-0547">Nucleotide-binding</keyword>
<dbReference type="InterPro" id="IPR003593">
    <property type="entry name" value="AAA+_ATPase"/>
</dbReference>
<dbReference type="Pfam" id="PF00005">
    <property type="entry name" value="ABC_tran"/>
    <property type="match status" value="1"/>
</dbReference>
<keyword evidence="1" id="KW-0813">Transport</keyword>
<dbReference type="GO" id="GO:0005524">
    <property type="term" value="F:ATP binding"/>
    <property type="evidence" value="ECO:0007669"/>
    <property type="project" value="UniProtKB-KW"/>
</dbReference>
<evidence type="ECO:0000313" key="5">
    <source>
        <dbReference type="EMBL" id="MFN0290586.1"/>
    </source>
</evidence>
<reference evidence="5 6" key="1">
    <citation type="submission" date="2024-12" db="EMBL/GenBank/DDBJ databases">
        <authorList>
            <person name="Hu S."/>
        </authorList>
    </citation>
    <scope>NUCLEOTIDE SEQUENCE [LARGE SCALE GENOMIC DNA]</scope>
    <source>
        <strain evidence="5 6">P-25</strain>
    </source>
</reference>
<dbReference type="PROSITE" id="PS00211">
    <property type="entry name" value="ABC_TRANSPORTER_1"/>
    <property type="match status" value="1"/>
</dbReference>
<dbReference type="InterPro" id="IPR051782">
    <property type="entry name" value="ABC_Transporter_VariousFunc"/>
</dbReference>
<dbReference type="PROSITE" id="PS50893">
    <property type="entry name" value="ABC_TRANSPORTER_2"/>
    <property type="match status" value="1"/>
</dbReference>
<evidence type="ECO:0000256" key="2">
    <source>
        <dbReference type="ARBA" id="ARBA00022741"/>
    </source>
</evidence>
<dbReference type="InterPro" id="IPR017871">
    <property type="entry name" value="ABC_transporter-like_CS"/>
</dbReference>
<dbReference type="PANTHER" id="PTHR42939">
    <property type="entry name" value="ABC TRANSPORTER ATP-BINDING PROTEIN ALBC-RELATED"/>
    <property type="match status" value="1"/>
</dbReference>
<comment type="caution">
    <text evidence="5">The sequence shown here is derived from an EMBL/GenBank/DDBJ whole genome shotgun (WGS) entry which is preliminary data.</text>
</comment>
<evidence type="ECO:0000256" key="1">
    <source>
        <dbReference type="ARBA" id="ARBA00022448"/>
    </source>
</evidence>
<protein>
    <submittedName>
        <fullName evidence="5">ATP-binding cassette domain-containing protein</fullName>
    </submittedName>
</protein>
<name>A0ABW9JF28_9SPHI</name>
<dbReference type="Proteomes" id="UP001517367">
    <property type="component" value="Unassembled WGS sequence"/>
</dbReference>
<gene>
    <name evidence="5" type="ORF">E5L68_004245</name>
</gene>
<feature type="domain" description="ABC transporter" evidence="4">
    <location>
        <begin position="2"/>
        <end position="225"/>
    </location>
</feature>
<dbReference type="SMART" id="SM00382">
    <property type="entry name" value="AAA"/>
    <property type="match status" value="1"/>
</dbReference>
<proteinExistence type="predicted"/>
<evidence type="ECO:0000313" key="6">
    <source>
        <dbReference type="Proteomes" id="UP001517367"/>
    </source>
</evidence>
<keyword evidence="6" id="KW-1185">Reference proteome</keyword>
<organism evidence="5 6">
    <name type="scientific">Pedobacter helvus</name>
    <dbReference type="NCBI Taxonomy" id="2563444"/>
    <lineage>
        <taxon>Bacteria</taxon>
        <taxon>Pseudomonadati</taxon>
        <taxon>Bacteroidota</taxon>
        <taxon>Sphingobacteriia</taxon>
        <taxon>Sphingobacteriales</taxon>
        <taxon>Sphingobacteriaceae</taxon>
        <taxon>Pedobacter</taxon>
    </lineage>
</organism>
<dbReference type="SUPFAM" id="SSF52540">
    <property type="entry name" value="P-loop containing nucleoside triphosphate hydrolases"/>
    <property type="match status" value="1"/>
</dbReference>
<sequence length="228" mass="25955">MLTIQDLSFAINNSFILSEVNLELNKGECICLFGKNGSGKSTLLKCISGIYTFKGKINLDGFNQEQRAEYFGNLGFFFPDSLYDFLTVKENYIVFLSYYGIKRSDVGKCMNDFVNAFELNDLLNAKLKTLSAGQKQRVELALAFMHQPKLILFDEPLNNLDIYFIDKFYSALNNYLLKHKASAIIVNHDVTSTPAWINKIGIIEDKFVKTTDNNKQGLDYIAAKIYQK</sequence>
<accession>A0ABW9JF28</accession>
<dbReference type="InterPro" id="IPR027417">
    <property type="entry name" value="P-loop_NTPase"/>
</dbReference>
<dbReference type="InterPro" id="IPR003439">
    <property type="entry name" value="ABC_transporter-like_ATP-bd"/>
</dbReference>
<dbReference type="EMBL" id="SRMP02000003">
    <property type="protein sequence ID" value="MFN0290586.1"/>
    <property type="molecule type" value="Genomic_DNA"/>
</dbReference>
<dbReference type="PANTHER" id="PTHR42939:SF1">
    <property type="entry name" value="ABC TRANSPORTER ATP-BINDING PROTEIN ALBC-RELATED"/>
    <property type="match status" value="1"/>
</dbReference>